<dbReference type="Proteomes" id="UP000030528">
    <property type="component" value="Unassembled WGS sequence"/>
</dbReference>
<evidence type="ECO:0000313" key="2">
    <source>
        <dbReference type="Proteomes" id="UP000030528"/>
    </source>
</evidence>
<reference evidence="1 2" key="1">
    <citation type="submission" date="2013-08" db="EMBL/GenBank/DDBJ databases">
        <authorList>
            <person name="Huang J."/>
            <person name="Wang G."/>
        </authorList>
    </citation>
    <scope>NUCLEOTIDE SEQUENCE [LARGE SCALE GENOMIC DNA]</scope>
    <source>
        <strain evidence="1 2">JSM 076056</strain>
    </source>
</reference>
<proteinExistence type="predicted"/>
<organism evidence="1 2">
    <name type="scientific">Pontibacillus halophilus JSM 076056 = DSM 19796</name>
    <dbReference type="NCBI Taxonomy" id="1385510"/>
    <lineage>
        <taxon>Bacteria</taxon>
        <taxon>Bacillati</taxon>
        <taxon>Bacillota</taxon>
        <taxon>Bacilli</taxon>
        <taxon>Bacillales</taxon>
        <taxon>Bacillaceae</taxon>
        <taxon>Pontibacillus</taxon>
    </lineage>
</organism>
<dbReference type="OrthoDB" id="2986585at2"/>
<protein>
    <recommendedName>
        <fullName evidence="3">Hydrolase</fullName>
    </recommendedName>
</protein>
<comment type="caution">
    <text evidence="1">The sequence shown here is derived from an EMBL/GenBank/DDBJ whole genome shotgun (WGS) entry which is preliminary data.</text>
</comment>
<dbReference type="RefSeq" id="WP_051239782.1">
    <property type="nucleotide sequence ID" value="NZ_AULI01000007.1"/>
</dbReference>
<accession>A0A0A5GND8</accession>
<evidence type="ECO:0000313" key="1">
    <source>
        <dbReference type="EMBL" id="KGX92680.1"/>
    </source>
</evidence>
<name>A0A0A5GND8_9BACI</name>
<sequence length="252" mass="29675">MHNSEQMMTRTFTLDGEPCLIHVPEKPNGFAVLYIGDSHHYVESDRSFWMDHPTRSQLLYTLLDEGYTLFTTRLYEESYGSERGVYLLNQMYQAVRRQEIVNPYIHVVAEGMGALNVLRWQQKHPEIVRSNVFFSPCTNLKEYYGSERVNQLYFKRLRKQVARAYEVNEKEVQERVIVPFKPIEVQAPVFIFHDIHHSDYDVQKQSRPFEESQRQVGQDVHLHVSVPPLFPRVISKARSFLKSHETDLQSAK</sequence>
<dbReference type="Gene3D" id="3.40.50.1820">
    <property type="entry name" value="alpha/beta hydrolase"/>
    <property type="match status" value="1"/>
</dbReference>
<dbReference type="EMBL" id="AVPE01000005">
    <property type="protein sequence ID" value="KGX92680.1"/>
    <property type="molecule type" value="Genomic_DNA"/>
</dbReference>
<dbReference type="AlphaFoldDB" id="A0A0A5GND8"/>
<dbReference type="SUPFAM" id="SSF53474">
    <property type="entry name" value="alpha/beta-Hydrolases"/>
    <property type="match status" value="1"/>
</dbReference>
<dbReference type="eggNOG" id="COG1506">
    <property type="taxonomic scope" value="Bacteria"/>
</dbReference>
<evidence type="ECO:0008006" key="3">
    <source>
        <dbReference type="Google" id="ProtNLM"/>
    </source>
</evidence>
<dbReference type="STRING" id="1385510.GCA_000425205_01798"/>
<keyword evidence="2" id="KW-1185">Reference proteome</keyword>
<dbReference type="InterPro" id="IPR029058">
    <property type="entry name" value="AB_hydrolase_fold"/>
</dbReference>
<gene>
    <name evidence="1" type="ORF">N781_15295</name>
</gene>